<evidence type="ECO:0000313" key="1">
    <source>
        <dbReference type="EMBL" id="MRX76111.1"/>
    </source>
</evidence>
<dbReference type="EMBL" id="WKKH01000010">
    <property type="protein sequence ID" value="MRX76111.1"/>
    <property type="molecule type" value="Genomic_DNA"/>
</dbReference>
<reference evidence="1 2" key="1">
    <citation type="submission" date="2019-11" db="EMBL/GenBank/DDBJ databases">
        <title>Pedobacter petrophilus genome.</title>
        <authorList>
            <person name="Feldbauer M.J."/>
            <person name="Newman J.D."/>
        </authorList>
    </citation>
    <scope>NUCLEOTIDE SEQUENCE [LARGE SCALE GENOMIC DNA]</scope>
    <source>
        <strain evidence="1 2">LMG 29686</strain>
    </source>
</reference>
<proteinExistence type="predicted"/>
<dbReference type="InterPro" id="IPR025396">
    <property type="entry name" value="DUF4302"/>
</dbReference>
<dbReference type="PROSITE" id="PS51257">
    <property type="entry name" value="PROKAR_LIPOPROTEIN"/>
    <property type="match status" value="1"/>
</dbReference>
<dbReference type="RefSeq" id="WP_154280347.1">
    <property type="nucleotide sequence ID" value="NZ_JBHUJQ010000001.1"/>
</dbReference>
<dbReference type="OrthoDB" id="707849at2"/>
<gene>
    <name evidence="1" type="ORF">GJU39_08420</name>
</gene>
<dbReference type="AlphaFoldDB" id="A0A7K0FXF9"/>
<name>A0A7K0FXF9_9SPHI</name>
<protein>
    <submittedName>
        <fullName evidence="1">DUF4302 domain-containing protein</fullName>
    </submittedName>
</protein>
<comment type="caution">
    <text evidence="1">The sequence shown here is derived from an EMBL/GenBank/DDBJ whole genome shotgun (WGS) entry which is preliminary data.</text>
</comment>
<sequence length="438" mass="48633">MKKILIYTLLSLALFTGCKKEEVLIDGQRPEERVSATVTKYNNELIGSTNGWKAFLYPEGGGGYSFYFNFTKDNKVNMYADIDYDLAVESMESTYRIKAQQNPTLSFDTYSYMHILADPDPNTFGGVAGWGVYSDFEFTFDKQVGDSIMLTGKLLKSKLVLVKATLAEKNFYDSKEFGNSISDIVNYIDFNGSLYFTLVDAVKVQTSINYSQKVVTLIWDNGNGGVSTTATGFAFTLNGIRFKERLLYKGKSISELTWDPVKQLFFTTVEGTRLEVLSSPTGIYPLHLLIGIQYSAIIVPNGTSYPGWGTEFITRRAAAAAGTLASGYNLRLDQMAFVFNTINNTMLLSADVYQGANRFIADFPYTFTKTTAGVYKFTASAPTGNAALIVTQMGPLTTQRINTDTFTLEYFNNPITGENLGQFRSVQNPNFTFSGSLF</sequence>
<dbReference type="Pfam" id="PF14135">
    <property type="entry name" value="DUF4302"/>
    <property type="match status" value="1"/>
</dbReference>
<dbReference type="Proteomes" id="UP000487757">
    <property type="component" value="Unassembled WGS sequence"/>
</dbReference>
<organism evidence="1 2">
    <name type="scientific">Pedobacter petrophilus</name>
    <dbReference type="NCBI Taxonomy" id="1908241"/>
    <lineage>
        <taxon>Bacteria</taxon>
        <taxon>Pseudomonadati</taxon>
        <taxon>Bacteroidota</taxon>
        <taxon>Sphingobacteriia</taxon>
        <taxon>Sphingobacteriales</taxon>
        <taxon>Sphingobacteriaceae</taxon>
        <taxon>Pedobacter</taxon>
    </lineage>
</organism>
<keyword evidence="2" id="KW-1185">Reference proteome</keyword>
<evidence type="ECO:0000313" key="2">
    <source>
        <dbReference type="Proteomes" id="UP000487757"/>
    </source>
</evidence>
<accession>A0A7K0FXF9</accession>